<sequence length="501" mass="56252">MSAPDSNPCRELVWYTPLRFPSTSLQKGEAYAPMLFALDGEFKLRNELTISYDINCWYIVPRGQTVLMRSGYRHHTLDDILPQWWFRRIRRFTLPDPIPSARLSLAFARLGGYQLNGSNSRKLACGEFGEFALGFRSGKWRPWFEGKAVPVAPVTSLSHPLAFVRCNCQAFFKDIGTFSVLIPGYQDDGSVTVRVTIWADLDEWDLKQLKFAHYPQAYPRLRTLQDIGTFSVLILGYQGDSSITVGVMVISDKFPSMRVTVISACGEFAWKSKIAGLVADLSGFGRVRFGMLYRLSMASDSPTGLNVLAEPGLDAASALDKEIIDLFLRTCLRRPCLAQLHSVTSRSCYGQSIDVHVCETCGIHGSTTGTLTPGTLCFVVCMDCKRGSLKQCQNCCLEQHRSLPLHFVKYWNGQYWRTIALRRLGFIFQLGHGGAVCPSPGPEHMMTVISMNGSHHVRVRYCECLEHHNEFTQLFRAQWFAARATNVKQCVTFETLGMGSV</sequence>
<dbReference type="EMBL" id="JARKIB010000951">
    <property type="protein sequence ID" value="KAJ7688490.1"/>
    <property type="molecule type" value="Genomic_DNA"/>
</dbReference>
<evidence type="ECO:0000313" key="2">
    <source>
        <dbReference type="EMBL" id="KAJ7688490.1"/>
    </source>
</evidence>
<name>A0AAD7DEP1_9AGAR</name>
<dbReference type="Pfam" id="PF18803">
    <property type="entry name" value="CxC2"/>
    <property type="match status" value="1"/>
</dbReference>
<reference evidence="2" key="1">
    <citation type="submission" date="2023-03" db="EMBL/GenBank/DDBJ databases">
        <title>Massive genome expansion in bonnet fungi (Mycena s.s.) driven by repeated elements and novel gene families across ecological guilds.</title>
        <authorList>
            <consortium name="Lawrence Berkeley National Laboratory"/>
            <person name="Harder C.B."/>
            <person name="Miyauchi S."/>
            <person name="Viragh M."/>
            <person name="Kuo A."/>
            <person name="Thoen E."/>
            <person name="Andreopoulos B."/>
            <person name="Lu D."/>
            <person name="Skrede I."/>
            <person name="Drula E."/>
            <person name="Henrissat B."/>
            <person name="Morin E."/>
            <person name="Kohler A."/>
            <person name="Barry K."/>
            <person name="LaButti K."/>
            <person name="Morin E."/>
            <person name="Salamov A."/>
            <person name="Lipzen A."/>
            <person name="Mereny Z."/>
            <person name="Hegedus B."/>
            <person name="Baldrian P."/>
            <person name="Stursova M."/>
            <person name="Weitz H."/>
            <person name="Taylor A."/>
            <person name="Grigoriev I.V."/>
            <person name="Nagy L.G."/>
            <person name="Martin F."/>
            <person name="Kauserud H."/>
        </authorList>
    </citation>
    <scope>NUCLEOTIDE SEQUENCE</scope>
    <source>
        <strain evidence="2">CBHHK182m</strain>
    </source>
</reference>
<dbReference type="InterPro" id="IPR041457">
    <property type="entry name" value="CxC2_KDZ-assoc"/>
</dbReference>
<organism evidence="2 3">
    <name type="scientific">Mycena metata</name>
    <dbReference type="NCBI Taxonomy" id="1033252"/>
    <lineage>
        <taxon>Eukaryota</taxon>
        <taxon>Fungi</taxon>
        <taxon>Dikarya</taxon>
        <taxon>Basidiomycota</taxon>
        <taxon>Agaricomycotina</taxon>
        <taxon>Agaricomycetes</taxon>
        <taxon>Agaricomycetidae</taxon>
        <taxon>Agaricales</taxon>
        <taxon>Marasmiineae</taxon>
        <taxon>Mycenaceae</taxon>
        <taxon>Mycena</taxon>
    </lineage>
</organism>
<evidence type="ECO:0000313" key="3">
    <source>
        <dbReference type="Proteomes" id="UP001215598"/>
    </source>
</evidence>
<dbReference type="AlphaFoldDB" id="A0AAD7DEP1"/>
<comment type="caution">
    <text evidence="2">The sequence shown here is derived from an EMBL/GenBank/DDBJ whole genome shotgun (WGS) entry which is preliminary data.</text>
</comment>
<gene>
    <name evidence="2" type="ORF">B0H16DRAFT_1487379</name>
</gene>
<feature type="domain" description="CxC2-like cysteine cluster KDZ transposase-associated" evidence="1">
    <location>
        <begin position="421"/>
        <end position="496"/>
    </location>
</feature>
<accession>A0AAD7DEP1</accession>
<evidence type="ECO:0000259" key="1">
    <source>
        <dbReference type="Pfam" id="PF18803"/>
    </source>
</evidence>
<dbReference type="Proteomes" id="UP001215598">
    <property type="component" value="Unassembled WGS sequence"/>
</dbReference>
<keyword evidence="3" id="KW-1185">Reference proteome</keyword>
<proteinExistence type="predicted"/>
<protein>
    <recommendedName>
        <fullName evidence="1">CxC2-like cysteine cluster KDZ transposase-associated domain-containing protein</fullName>
    </recommendedName>
</protein>